<feature type="transmembrane region" description="Helical" evidence="6">
    <location>
        <begin position="381"/>
        <end position="405"/>
    </location>
</feature>
<name>A0A562V5C7_9BACT</name>
<evidence type="ECO:0000256" key="3">
    <source>
        <dbReference type="ARBA" id="ARBA00022692"/>
    </source>
</evidence>
<accession>A0A562V5C7</accession>
<evidence type="ECO:0000259" key="7">
    <source>
        <dbReference type="PROSITE" id="PS50156"/>
    </source>
</evidence>
<dbReference type="PANTHER" id="PTHR33406:SF10">
    <property type="entry name" value="SSD DOMAIN-CONTAINING PROTEIN"/>
    <property type="match status" value="1"/>
</dbReference>
<keyword evidence="5 6" id="KW-0472">Membrane</keyword>
<comment type="caution">
    <text evidence="8">The sequence shown here is derived from an EMBL/GenBank/DDBJ whole genome shotgun (WGS) entry which is preliminary data.</text>
</comment>
<dbReference type="AlphaFoldDB" id="A0A562V5C7"/>
<feature type="transmembrane region" description="Helical" evidence="6">
    <location>
        <begin position="277"/>
        <end position="298"/>
    </location>
</feature>
<comment type="subcellular location">
    <subcellularLocation>
        <location evidence="1">Cell membrane</location>
        <topology evidence="1">Multi-pass membrane protein</topology>
    </subcellularLocation>
</comment>
<dbReference type="InterPro" id="IPR050545">
    <property type="entry name" value="Mycobact_MmpL"/>
</dbReference>
<keyword evidence="3 6" id="KW-0812">Transmembrane</keyword>
<dbReference type="SUPFAM" id="SSF82866">
    <property type="entry name" value="Multidrug efflux transporter AcrB transmembrane domain"/>
    <property type="match status" value="2"/>
</dbReference>
<feature type="transmembrane region" description="Helical" evidence="6">
    <location>
        <begin position="744"/>
        <end position="764"/>
    </location>
</feature>
<dbReference type="GO" id="GO:0005886">
    <property type="term" value="C:plasma membrane"/>
    <property type="evidence" value="ECO:0007669"/>
    <property type="project" value="UniProtKB-SubCell"/>
</dbReference>
<feature type="transmembrane region" description="Helical" evidence="6">
    <location>
        <begin position="770"/>
        <end position="789"/>
    </location>
</feature>
<feature type="transmembrane region" description="Helical" evidence="6">
    <location>
        <begin position="647"/>
        <end position="663"/>
    </location>
</feature>
<dbReference type="Gene3D" id="1.20.1640.10">
    <property type="entry name" value="Multidrug efflux transporter AcrB transmembrane domain"/>
    <property type="match status" value="2"/>
</dbReference>
<keyword evidence="9" id="KW-1185">Reference proteome</keyword>
<evidence type="ECO:0000256" key="6">
    <source>
        <dbReference type="SAM" id="Phobius"/>
    </source>
</evidence>
<dbReference type="Pfam" id="PF03176">
    <property type="entry name" value="MMPL"/>
    <property type="match status" value="2"/>
</dbReference>
<sequence>MAVGSGKMDEMPVVKDIKEFDHNSGNWLERLIFNNRPVVMAVCIVVTLVLAFQATKLVFNASFEKMLPQSHPYIKNYLANKQDLRGLGNSIRVVVENTKGDIFDPQYLDILRQINDDLVLTPGVDRAWVKSIWTPAVRWNEVTEEGFQGGPVMPDNFDGSAEKVAKLRQNISRSGIVGSLLGTNYKSAMVFVPLLDTDPTTGKRLDYSTFSKQVESNIRMKYETMGKGEIKVHIIGFAKLVGDLIDGLMQVMTYFALAALIAAIVIFLYTRCIRSTALVIICSVVAVIWQLGIVTTLGFELDPYSILVPFLVFAIGVSHGVQKMNGIMQDVGRGTHKLVAARYTFRRLFLAGLTALLADAVGFAVLMMIDIPVIRDLALTASIGVAGLILTNLLLLPVFLSYTGVSLKAASRTLREEDDESTGKGAGAIWGLLDHFTEKRWATRAVTISAVLAVAGFIVSLNLKIGDLDPGAPELRSNSRYNRDNAFVTSNYSLSSDQFAVILKTPKEGAIKYEPLIAADQLAWALQQVPGVQATVTLADSIRVVTAGTYEGSPKWYTINRNQDVLNYCGGQAFSDNPDIANSTLSVTPVIAYLSDHKAETLARVLNVAEEFVKTHATKDRQFLLAAGSSGIEAATNIVVKAANRTMLLYVYGAVIILCFITFRSWRAVVVAVLPLALTSILCEALMVGLGIGVKVATLPVIALGVGIGVDYALYLLSMQLTYQRQGMPLGEAYQKAVQFTGKVVGLVGITLAGGVITWSLSPIKFQADMGILLTFMFLWNMFGALILIPALSHFMLSNVTAAIEDTVEDEITTVNCQTVQVPE</sequence>
<dbReference type="InterPro" id="IPR004869">
    <property type="entry name" value="MMPL_dom"/>
</dbReference>
<proteinExistence type="predicted"/>
<dbReference type="PANTHER" id="PTHR33406">
    <property type="entry name" value="MEMBRANE PROTEIN MJ1562-RELATED"/>
    <property type="match status" value="1"/>
</dbReference>
<dbReference type="EMBL" id="VLLN01000048">
    <property type="protein sequence ID" value="TWJ13069.1"/>
    <property type="molecule type" value="Genomic_DNA"/>
</dbReference>
<gene>
    <name evidence="8" type="ORF">JN12_03984</name>
</gene>
<evidence type="ECO:0000256" key="5">
    <source>
        <dbReference type="ARBA" id="ARBA00023136"/>
    </source>
</evidence>
<evidence type="ECO:0000256" key="2">
    <source>
        <dbReference type="ARBA" id="ARBA00022475"/>
    </source>
</evidence>
<feature type="transmembrane region" description="Helical" evidence="6">
    <location>
        <begin position="445"/>
        <end position="463"/>
    </location>
</feature>
<dbReference type="InterPro" id="IPR000731">
    <property type="entry name" value="SSD"/>
</dbReference>
<dbReference type="PROSITE" id="PS50156">
    <property type="entry name" value="SSD"/>
    <property type="match status" value="1"/>
</dbReference>
<keyword evidence="2" id="KW-1003">Cell membrane</keyword>
<keyword evidence="4 6" id="KW-1133">Transmembrane helix</keyword>
<dbReference type="RefSeq" id="WP_145026162.1">
    <property type="nucleotide sequence ID" value="NZ_VLLN01000048.1"/>
</dbReference>
<evidence type="ECO:0000313" key="8">
    <source>
        <dbReference type="EMBL" id="TWJ13069.1"/>
    </source>
</evidence>
<feature type="transmembrane region" description="Helical" evidence="6">
    <location>
        <begin position="251"/>
        <end position="270"/>
    </location>
</feature>
<reference evidence="8 9" key="1">
    <citation type="submission" date="2019-07" db="EMBL/GenBank/DDBJ databases">
        <title>Genomic Encyclopedia of Archaeal and Bacterial Type Strains, Phase II (KMG-II): from individual species to whole genera.</title>
        <authorList>
            <person name="Goeker M."/>
        </authorList>
    </citation>
    <scope>NUCLEOTIDE SEQUENCE [LARGE SCALE GENOMIC DNA]</scope>
    <source>
        <strain evidence="8 9">ATCC BAA-1139</strain>
    </source>
</reference>
<dbReference type="Proteomes" id="UP000319449">
    <property type="component" value="Unassembled WGS sequence"/>
</dbReference>
<evidence type="ECO:0000256" key="1">
    <source>
        <dbReference type="ARBA" id="ARBA00004651"/>
    </source>
</evidence>
<dbReference type="OrthoDB" id="174814at2"/>
<feature type="domain" description="SSD" evidence="7">
    <location>
        <begin position="280"/>
        <end position="402"/>
    </location>
</feature>
<organism evidence="8 9">
    <name type="scientific">Geobacter argillaceus</name>
    <dbReference type="NCBI Taxonomy" id="345631"/>
    <lineage>
        <taxon>Bacteria</taxon>
        <taxon>Pseudomonadati</taxon>
        <taxon>Thermodesulfobacteriota</taxon>
        <taxon>Desulfuromonadia</taxon>
        <taxon>Geobacterales</taxon>
        <taxon>Geobacteraceae</taxon>
        <taxon>Geobacter</taxon>
    </lineage>
</organism>
<feature type="transmembrane region" description="Helical" evidence="6">
    <location>
        <begin position="699"/>
        <end position="723"/>
    </location>
</feature>
<evidence type="ECO:0000313" key="9">
    <source>
        <dbReference type="Proteomes" id="UP000319449"/>
    </source>
</evidence>
<feature type="transmembrane region" description="Helical" evidence="6">
    <location>
        <begin position="348"/>
        <end position="369"/>
    </location>
</feature>
<feature type="transmembrane region" description="Helical" evidence="6">
    <location>
        <begin position="304"/>
        <end position="321"/>
    </location>
</feature>
<feature type="transmembrane region" description="Helical" evidence="6">
    <location>
        <begin position="38"/>
        <end position="59"/>
    </location>
</feature>
<protein>
    <recommendedName>
        <fullName evidence="7">SSD domain-containing protein</fullName>
    </recommendedName>
</protein>
<evidence type="ECO:0000256" key="4">
    <source>
        <dbReference type="ARBA" id="ARBA00022989"/>
    </source>
</evidence>
<feature type="transmembrane region" description="Helical" evidence="6">
    <location>
        <begin position="670"/>
        <end position="693"/>
    </location>
</feature>